<dbReference type="PANTHER" id="PTHR24161">
    <property type="entry name" value="ANK_REP_REGION DOMAIN-CONTAINING PROTEIN-RELATED"/>
    <property type="match status" value="1"/>
</dbReference>
<feature type="compositionally biased region" description="Basic and acidic residues" evidence="4">
    <location>
        <begin position="403"/>
        <end position="414"/>
    </location>
</feature>
<feature type="region of interest" description="Disordered" evidence="4">
    <location>
        <begin position="233"/>
        <end position="261"/>
    </location>
</feature>
<dbReference type="Proteomes" id="UP001460270">
    <property type="component" value="Unassembled WGS sequence"/>
</dbReference>
<dbReference type="SMART" id="SM00248">
    <property type="entry name" value="ANK"/>
    <property type="match status" value="3"/>
</dbReference>
<accession>A0AAW0MTY5</accession>
<keyword evidence="6" id="KW-1185">Reference proteome</keyword>
<dbReference type="Pfam" id="PF12796">
    <property type="entry name" value="Ank_2"/>
    <property type="match status" value="1"/>
</dbReference>
<feature type="compositionally biased region" description="Low complexity" evidence="4">
    <location>
        <begin position="348"/>
        <end position="358"/>
    </location>
</feature>
<dbReference type="EMBL" id="JBBPFD010000141">
    <property type="protein sequence ID" value="KAK7880125.1"/>
    <property type="molecule type" value="Genomic_DNA"/>
</dbReference>
<dbReference type="InterPro" id="IPR036770">
    <property type="entry name" value="Ankyrin_rpt-contain_sf"/>
</dbReference>
<dbReference type="PANTHER" id="PTHR24161:SF103">
    <property type="entry name" value="LD20463P"/>
    <property type="match status" value="1"/>
</dbReference>
<proteinExistence type="predicted"/>
<feature type="compositionally biased region" description="Basic and acidic residues" evidence="4">
    <location>
        <begin position="19"/>
        <end position="34"/>
    </location>
</feature>
<evidence type="ECO:0000313" key="6">
    <source>
        <dbReference type="Proteomes" id="UP001460270"/>
    </source>
</evidence>
<evidence type="ECO:0000256" key="4">
    <source>
        <dbReference type="SAM" id="MobiDB-lite"/>
    </source>
</evidence>
<comment type="caution">
    <text evidence="5">The sequence shown here is derived from an EMBL/GenBank/DDBJ whole genome shotgun (WGS) entry which is preliminary data.</text>
</comment>
<keyword evidence="2 3" id="KW-0040">ANK repeat</keyword>
<dbReference type="AlphaFoldDB" id="A0AAW0MTY5"/>
<feature type="repeat" description="ANK" evidence="3">
    <location>
        <begin position="38"/>
        <end position="70"/>
    </location>
</feature>
<organism evidence="5 6">
    <name type="scientific">Mugilogobius chulae</name>
    <name type="common">yellowstripe goby</name>
    <dbReference type="NCBI Taxonomy" id="88201"/>
    <lineage>
        <taxon>Eukaryota</taxon>
        <taxon>Metazoa</taxon>
        <taxon>Chordata</taxon>
        <taxon>Craniata</taxon>
        <taxon>Vertebrata</taxon>
        <taxon>Euteleostomi</taxon>
        <taxon>Actinopterygii</taxon>
        <taxon>Neopterygii</taxon>
        <taxon>Teleostei</taxon>
        <taxon>Neoteleostei</taxon>
        <taxon>Acanthomorphata</taxon>
        <taxon>Gobiaria</taxon>
        <taxon>Gobiiformes</taxon>
        <taxon>Gobioidei</taxon>
        <taxon>Gobiidae</taxon>
        <taxon>Gobionellinae</taxon>
        <taxon>Mugilogobius</taxon>
    </lineage>
</organism>
<name>A0AAW0MTY5_9GOBI</name>
<feature type="compositionally biased region" description="Basic and acidic residues" evidence="4">
    <location>
        <begin position="374"/>
        <end position="396"/>
    </location>
</feature>
<dbReference type="InterPro" id="IPR002110">
    <property type="entry name" value="Ankyrin_rpt"/>
</dbReference>
<reference evidence="6" key="1">
    <citation type="submission" date="2024-04" db="EMBL/GenBank/DDBJ databases">
        <title>Salinicola lusitanus LLJ914,a marine bacterium isolated from the Okinawa Trough.</title>
        <authorList>
            <person name="Li J."/>
        </authorList>
    </citation>
    <scope>NUCLEOTIDE SEQUENCE [LARGE SCALE GENOMIC DNA]</scope>
</reference>
<protein>
    <recommendedName>
        <fullName evidence="7">Usher syndrome type-1G protein</fullName>
    </recommendedName>
</protein>
<gene>
    <name evidence="5" type="ORF">WMY93_033209</name>
</gene>
<feature type="compositionally biased region" description="Basic and acidic residues" evidence="4">
    <location>
        <begin position="247"/>
        <end position="261"/>
    </location>
</feature>
<feature type="repeat" description="ANK" evidence="3">
    <location>
        <begin position="71"/>
        <end position="103"/>
    </location>
</feature>
<evidence type="ECO:0000256" key="2">
    <source>
        <dbReference type="ARBA" id="ARBA00023043"/>
    </source>
</evidence>
<evidence type="ECO:0000313" key="5">
    <source>
        <dbReference type="EMBL" id="KAK7880125.1"/>
    </source>
</evidence>
<dbReference type="Gene3D" id="1.25.40.20">
    <property type="entry name" value="Ankyrin repeat-containing domain"/>
    <property type="match status" value="1"/>
</dbReference>
<feature type="compositionally biased region" description="Polar residues" evidence="4">
    <location>
        <begin position="330"/>
        <end position="339"/>
    </location>
</feature>
<sequence>MFGRSSSPSDRPPRSSRPALRDRLRDASRAQLKDQDEDGMSPALWAACDGDTEALRLIVSRGGDVDQCDLWGNSALHLAAAHGHKKSLCLLVSLGANIWSLDNDFHTPLDVAAAHSHMDCVRFLDAAAATQITLKPKVSGRAQDQDCARIQKKHQRKMERKFMKEAASMDNMDAASLSSYGSGSYGSGSHGSGSYGSGSHGSGSYGSGSYGSGSMLRGYSGNNPVTYSQAMLQSRGRAGLQRKAERRRQDEGFRVSEDGRRSVRSLSGLRLGNDVMFLRHGTYRERGKEERERERTYRERGKEERTERERKRPEQRDGRLRGEEEDAVSIATSDTSVSRAMSDPGLYEAALSEASSADSGRDSLSPTRAGNRGLQEELRPQDQEEPGPEQRGRSESSRNAPKRPAERGDAKTEG</sequence>
<feature type="region of interest" description="Disordered" evidence="4">
    <location>
        <begin position="1"/>
        <end position="37"/>
    </location>
</feature>
<feature type="compositionally biased region" description="Basic and acidic residues" evidence="4">
    <location>
        <begin position="285"/>
        <end position="322"/>
    </location>
</feature>
<evidence type="ECO:0000256" key="1">
    <source>
        <dbReference type="ARBA" id="ARBA00022737"/>
    </source>
</evidence>
<dbReference type="PROSITE" id="PS50297">
    <property type="entry name" value="ANK_REP_REGION"/>
    <property type="match status" value="2"/>
</dbReference>
<dbReference type="PROSITE" id="PS50088">
    <property type="entry name" value="ANK_REPEAT"/>
    <property type="match status" value="2"/>
</dbReference>
<keyword evidence="1" id="KW-0677">Repeat</keyword>
<evidence type="ECO:0008006" key="7">
    <source>
        <dbReference type="Google" id="ProtNLM"/>
    </source>
</evidence>
<evidence type="ECO:0000256" key="3">
    <source>
        <dbReference type="PROSITE-ProRule" id="PRU00023"/>
    </source>
</evidence>
<feature type="region of interest" description="Disordered" evidence="4">
    <location>
        <begin position="285"/>
        <end position="414"/>
    </location>
</feature>
<dbReference type="SUPFAM" id="SSF48403">
    <property type="entry name" value="Ankyrin repeat"/>
    <property type="match status" value="1"/>
</dbReference>